<comment type="function">
    <text evidence="8">Reversible hydration of carbon dioxide.</text>
</comment>
<feature type="binding site" evidence="7">
    <location>
        <position position="36"/>
    </location>
    <ligand>
        <name>Zn(2+)</name>
        <dbReference type="ChEBI" id="CHEBI:29105"/>
    </ligand>
</feature>
<dbReference type="PANTHER" id="PTHR11002">
    <property type="entry name" value="CARBONIC ANHYDRASE"/>
    <property type="match status" value="1"/>
</dbReference>
<evidence type="ECO:0000256" key="7">
    <source>
        <dbReference type="PIRSR" id="PIRSR601765-1"/>
    </source>
</evidence>
<comment type="cofactor">
    <cofactor evidence="7">
        <name>Zn(2+)</name>
        <dbReference type="ChEBI" id="CHEBI:29105"/>
    </cofactor>
    <text evidence="7">Binds 1 zinc ion per subunit.</text>
</comment>
<feature type="binding site" evidence="7">
    <location>
        <position position="99"/>
    </location>
    <ligand>
        <name>Zn(2+)</name>
        <dbReference type="ChEBI" id="CHEBI:29105"/>
    </ligand>
</feature>
<evidence type="ECO:0000313" key="9">
    <source>
        <dbReference type="EMBL" id="VEN57247.1"/>
    </source>
</evidence>
<dbReference type="Gene3D" id="3.40.1050.10">
    <property type="entry name" value="Carbonic anhydrase"/>
    <property type="match status" value="1"/>
</dbReference>
<organism evidence="9 10">
    <name type="scientific">Callosobruchus maculatus</name>
    <name type="common">Southern cowpea weevil</name>
    <name type="synonym">Pulse bruchid</name>
    <dbReference type="NCBI Taxonomy" id="64391"/>
    <lineage>
        <taxon>Eukaryota</taxon>
        <taxon>Metazoa</taxon>
        <taxon>Ecdysozoa</taxon>
        <taxon>Arthropoda</taxon>
        <taxon>Hexapoda</taxon>
        <taxon>Insecta</taxon>
        <taxon>Pterygota</taxon>
        <taxon>Neoptera</taxon>
        <taxon>Endopterygota</taxon>
        <taxon>Coleoptera</taxon>
        <taxon>Polyphaga</taxon>
        <taxon>Cucujiformia</taxon>
        <taxon>Chrysomeloidea</taxon>
        <taxon>Chrysomelidae</taxon>
        <taxon>Bruchinae</taxon>
        <taxon>Bruchini</taxon>
        <taxon>Callosobruchus</taxon>
    </lineage>
</organism>
<dbReference type="SUPFAM" id="SSF53056">
    <property type="entry name" value="beta-carbonic anhydrase, cab"/>
    <property type="match status" value="1"/>
</dbReference>
<sequence length="252" mass="29358">VSVYLQHNETSCVCCSSICLLFTLFPFQPKAVFFSCIDSRMIPTRFTQMNVGDMFIVRNAGNIIPHSQHFLDEITMNEPAALELGCVVNDIRHIVVCGHSDCKAINLLHKLQDRDFSSQDNRRKSPLRAWLCAHALSSLEKFQQLSMTDYSMPLLFQAETPMRKFVAYIDPDNKFNIEDKLSQINTLQQLQNIASYGFLKRRLEKHQLHIHAVWFDIYTGDIYYFSRAAKRFVPVDESNIERLMDEVRRYYS</sequence>
<comment type="similarity">
    <text evidence="1 8">Belongs to the beta-class carbonic anhydrase family.</text>
</comment>
<evidence type="ECO:0000256" key="6">
    <source>
        <dbReference type="ARBA" id="ARBA00048348"/>
    </source>
</evidence>
<dbReference type="GO" id="GO:0004089">
    <property type="term" value="F:carbonate dehydratase activity"/>
    <property type="evidence" value="ECO:0007669"/>
    <property type="project" value="UniProtKB-UniRule"/>
</dbReference>
<reference evidence="9 10" key="1">
    <citation type="submission" date="2019-01" db="EMBL/GenBank/DDBJ databases">
        <authorList>
            <person name="Sayadi A."/>
        </authorList>
    </citation>
    <scope>NUCLEOTIDE SEQUENCE [LARGE SCALE GENOMIC DNA]</scope>
</reference>
<dbReference type="SMART" id="SM00947">
    <property type="entry name" value="Pro_CA"/>
    <property type="match status" value="1"/>
</dbReference>
<name>A0A653DD11_CALMS</name>
<feature type="non-terminal residue" evidence="9">
    <location>
        <position position="1"/>
    </location>
</feature>
<evidence type="ECO:0000313" key="10">
    <source>
        <dbReference type="Proteomes" id="UP000410492"/>
    </source>
</evidence>
<gene>
    <name evidence="9" type="ORF">CALMAC_LOCUS15906</name>
</gene>
<dbReference type="InterPro" id="IPR036874">
    <property type="entry name" value="Carbonic_anhydrase_sf"/>
</dbReference>
<dbReference type="EC" id="4.2.1.1" evidence="2 8"/>
<proteinExistence type="inferred from homology"/>
<evidence type="ECO:0000256" key="2">
    <source>
        <dbReference type="ARBA" id="ARBA00012925"/>
    </source>
</evidence>
<keyword evidence="3 7" id="KW-0479">Metal-binding</keyword>
<keyword evidence="4 7" id="KW-0862">Zinc</keyword>
<dbReference type="Pfam" id="PF00484">
    <property type="entry name" value="Pro_CA"/>
    <property type="match status" value="1"/>
</dbReference>
<evidence type="ECO:0000256" key="4">
    <source>
        <dbReference type="ARBA" id="ARBA00022833"/>
    </source>
</evidence>
<keyword evidence="10" id="KW-1185">Reference proteome</keyword>
<evidence type="ECO:0000256" key="8">
    <source>
        <dbReference type="RuleBase" id="RU003956"/>
    </source>
</evidence>
<dbReference type="OrthoDB" id="10020193at2759"/>
<feature type="binding site" evidence="7">
    <location>
        <position position="102"/>
    </location>
    <ligand>
        <name>Zn(2+)</name>
        <dbReference type="ChEBI" id="CHEBI:29105"/>
    </ligand>
</feature>
<evidence type="ECO:0000256" key="5">
    <source>
        <dbReference type="ARBA" id="ARBA00023239"/>
    </source>
</evidence>
<dbReference type="InterPro" id="IPR001765">
    <property type="entry name" value="Carbonic_anhydrase"/>
</dbReference>
<evidence type="ECO:0000256" key="1">
    <source>
        <dbReference type="ARBA" id="ARBA00006217"/>
    </source>
</evidence>
<dbReference type="EMBL" id="CAACVG010011026">
    <property type="protein sequence ID" value="VEN57247.1"/>
    <property type="molecule type" value="Genomic_DNA"/>
</dbReference>
<protein>
    <recommendedName>
        <fullName evidence="2 8">Carbonic anhydrase</fullName>
        <ecNumber evidence="2 8">4.2.1.1</ecNumber>
    </recommendedName>
    <alternativeName>
        <fullName evidence="8">Carbonate dehydratase</fullName>
    </alternativeName>
</protein>
<dbReference type="GO" id="GO:0008270">
    <property type="term" value="F:zinc ion binding"/>
    <property type="evidence" value="ECO:0007669"/>
    <property type="project" value="UniProtKB-UniRule"/>
</dbReference>
<comment type="catalytic activity">
    <reaction evidence="6 8">
        <text>hydrogencarbonate + H(+) = CO2 + H2O</text>
        <dbReference type="Rhea" id="RHEA:10748"/>
        <dbReference type="ChEBI" id="CHEBI:15377"/>
        <dbReference type="ChEBI" id="CHEBI:15378"/>
        <dbReference type="ChEBI" id="CHEBI:16526"/>
        <dbReference type="ChEBI" id="CHEBI:17544"/>
        <dbReference type="EC" id="4.2.1.1"/>
    </reaction>
</comment>
<dbReference type="Proteomes" id="UP000410492">
    <property type="component" value="Unassembled WGS sequence"/>
</dbReference>
<dbReference type="AlphaFoldDB" id="A0A653DD11"/>
<evidence type="ECO:0000256" key="3">
    <source>
        <dbReference type="ARBA" id="ARBA00022723"/>
    </source>
</evidence>
<accession>A0A653DD11</accession>
<feature type="binding site" evidence="7">
    <location>
        <position position="38"/>
    </location>
    <ligand>
        <name>Zn(2+)</name>
        <dbReference type="ChEBI" id="CHEBI:29105"/>
    </ligand>
</feature>
<dbReference type="PANTHER" id="PTHR11002:SF76">
    <property type="entry name" value="CARBONIC ANHYDRASE"/>
    <property type="match status" value="1"/>
</dbReference>
<keyword evidence="5 8" id="KW-0456">Lyase</keyword>